<reference evidence="1 2" key="1">
    <citation type="journal article" date="2017" name="BMC Genomics">
        <title>Comparative genomic and phylogenomic analyses of the Bifidobacteriaceae family.</title>
        <authorList>
            <person name="Lugli G.A."/>
            <person name="Milani C."/>
            <person name="Turroni F."/>
            <person name="Duranti S."/>
            <person name="Mancabelli L."/>
            <person name="Mangifesta M."/>
            <person name="Ferrario C."/>
            <person name="Modesto M."/>
            <person name="Mattarelli P."/>
            <person name="Jiri K."/>
            <person name="van Sinderen D."/>
            <person name="Ventura M."/>
        </authorList>
    </citation>
    <scope>NUCLEOTIDE SEQUENCE [LARGE SCALE GENOMIC DNA]</scope>
    <source>
        <strain evidence="1 2">DSM 24744</strain>
    </source>
</reference>
<keyword evidence="2" id="KW-1185">Reference proteome</keyword>
<name>A0A261EPR6_9BIFI</name>
<accession>A0A261EPR6</accession>
<dbReference type="AlphaFoldDB" id="A0A261EPR6"/>
<dbReference type="EMBL" id="MWWQ01000019">
    <property type="protein sequence ID" value="OZG48845.1"/>
    <property type="molecule type" value="Genomic_DNA"/>
</dbReference>
<sequence length="71" mass="7787">MVVDGIEFLGERVNGVPRGAHGKWIIVRRARGGWWYWGSFESYADAVAHLSEAGHAAEVLTPSSTSGRCDR</sequence>
<proteinExistence type="predicted"/>
<gene>
    <name evidence="1" type="ORF">PSSU_1669</name>
</gene>
<organism evidence="1 2">
    <name type="scientific">Pseudoscardovia suis</name>
    <dbReference type="NCBI Taxonomy" id="987063"/>
    <lineage>
        <taxon>Bacteria</taxon>
        <taxon>Bacillati</taxon>
        <taxon>Actinomycetota</taxon>
        <taxon>Actinomycetes</taxon>
        <taxon>Bifidobacteriales</taxon>
        <taxon>Bifidobacteriaceae</taxon>
        <taxon>Pseudoscardovia</taxon>
    </lineage>
</organism>
<protein>
    <submittedName>
        <fullName evidence="1">Uncharacterized protein</fullName>
    </submittedName>
</protein>
<comment type="caution">
    <text evidence="1">The sequence shown here is derived from an EMBL/GenBank/DDBJ whole genome shotgun (WGS) entry which is preliminary data.</text>
</comment>
<evidence type="ECO:0000313" key="2">
    <source>
        <dbReference type="Proteomes" id="UP000216454"/>
    </source>
</evidence>
<dbReference type="Proteomes" id="UP000216454">
    <property type="component" value="Unassembled WGS sequence"/>
</dbReference>
<dbReference type="RefSeq" id="WP_094691976.1">
    <property type="nucleotide sequence ID" value="NZ_MWWQ01000019.1"/>
</dbReference>
<evidence type="ECO:0000313" key="1">
    <source>
        <dbReference type="EMBL" id="OZG48845.1"/>
    </source>
</evidence>